<reference evidence="2" key="1">
    <citation type="journal article" date="2022" name="ISME J.">
        <title>Identification of active gaseous-alkane degraders at natural gas seeps.</title>
        <authorList>
            <person name="Farhan Ul Haque M."/>
            <person name="Hernandez M."/>
            <person name="Crombie A.T."/>
            <person name="Murrell J.C."/>
        </authorList>
    </citation>
    <scope>NUCLEOTIDE SEQUENCE</scope>
    <source>
        <strain evidence="2">PC2</strain>
    </source>
</reference>
<comment type="caution">
    <text evidence="2">The sequence shown here is derived from an EMBL/GenBank/DDBJ whole genome shotgun (WGS) entry which is preliminary data.</text>
</comment>
<sequence length="151" mass="16437">MAKKTKTPKNAAPARPKQRWASSLSLTMPLSRARKLAGDLYEAASLALWAEAIDGAAETKKADLVRLQDSICDAADFLREARATNPRHLQLFLVACFDRDGLPTTEPRFVTAASEAEAIAIWREAFKGEFGRKRPQARPAPALAAAPGLHD</sequence>
<dbReference type="Proteomes" id="UP001139104">
    <property type="component" value="Unassembled WGS sequence"/>
</dbReference>
<dbReference type="RefSeq" id="WP_243066045.1">
    <property type="nucleotide sequence ID" value="NZ_JAIVFK010000002.1"/>
</dbReference>
<protein>
    <submittedName>
        <fullName evidence="2">Uncharacterized protein</fullName>
    </submittedName>
</protein>
<evidence type="ECO:0000313" key="3">
    <source>
        <dbReference type="Proteomes" id="UP001139104"/>
    </source>
</evidence>
<gene>
    <name evidence="2" type="ORF">K2U94_04405</name>
</gene>
<keyword evidence="3" id="KW-1185">Reference proteome</keyword>
<evidence type="ECO:0000313" key="2">
    <source>
        <dbReference type="EMBL" id="MCI4682011.1"/>
    </source>
</evidence>
<evidence type="ECO:0000256" key="1">
    <source>
        <dbReference type="SAM" id="MobiDB-lite"/>
    </source>
</evidence>
<dbReference type="EMBL" id="JAIVFP010000001">
    <property type="protein sequence ID" value="MCI4682011.1"/>
    <property type="molecule type" value="Genomic_DNA"/>
</dbReference>
<name>A0ABS9Z3H0_9HYPH</name>
<feature type="compositionally biased region" description="Low complexity" evidence="1">
    <location>
        <begin position="137"/>
        <end position="151"/>
    </location>
</feature>
<accession>A0ABS9Z3H0</accession>
<proteinExistence type="predicted"/>
<feature type="region of interest" description="Disordered" evidence="1">
    <location>
        <begin position="132"/>
        <end position="151"/>
    </location>
</feature>
<organism evidence="2 3">
    <name type="scientific">Candidatus Rhodoblastus alkanivorans</name>
    <dbReference type="NCBI Taxonomy" id="2954117"/>
    <lineage>
        <taxon>Bacteria</taxon>
        <taxon>Pseudomonadati</taxon>
        <taxon>Pseudomonadota</taxon>
        <taxon>Alphaproteobacteria</taxon>
        <taxon>Hyphomicrobiales</taxon>
        <taxon>Rhodoblastaceae</taxon>
        <taxon>Rhodoblastus</taxon>
    </lineage>
</organism>